<reference evidence="2 3" key="1">
    <citation type="submission" date="2014-05" db="EMBL/GenBank/DDBJ databases">
        <title>Whole genome shotgun sequence of Rhizobium rhizogenes NBRC 13257.</title>
        <authorList>
            <person name="Katano-Makiyama Y."/>
            <person name="Hosoyama A."/>
            <person name="Hashimoto M."/>
            <person name="Hosoyama Y."/>
            <person name="Noguchi M."/>
            <person name="Tsuchikane K."/>
            <person name="Kimura A."/>
            <person name="Ohji S."/>
            <person name="Ichikawa N."/>
            <person name="Yamazoe A."/>
            <person name="Fujita N."/>
        </authorList>
    </citation>
    <scope>NUCLEOTIDE SEQUENCE [LARGE SCALE GENOMIC DNA]</scope>
    <source>
        <strain evidence="2 3">NBRC 13257</strain>
    </source>
</reference>
<protein>
    <recommendedName>
        <fullName evidence="1">Glycosyl transferase family 25 domain-containing protein</fullName>
    </recommendedName>
</protein>
<dbReference type="InterPro" id="IPR002654">
    <property type="entry name" value="Glyco_trans_25"/>
</dbReference>
<evidence type="ECO:0000259" key="1">
    <source>
        <dbReference type="Pfam" id="PF01755"/>
    </source>
</evidence>
<proteinExistence type="predicted"/>
<comment type="caution">
    <text evidence="2">The sequence shown here is derived from an EMBL/GenBank/DDBJ whole genome shotgun (WGS) entry which is preliminary data.</text>
</comment>
<dbReference type="CDD" id="cd06532">
    <property type="entry name" value="Glyco_transf_25"/>
    <property type="match status" value="1"/>
</dbReference>
<name>A0AA87U4X2_RHIRH</name>
<feature type="domain" description="Glycosyl transferase family 25" evidence="1">
    <location>
        <begin position="42"/>
        <end position="148"/>
    </location>
</feature>
<dbReference type="Pfam" id="PF01755">
    <property type="entry name" value="Glyco_transf_25"/>
    <property type="match status" value="1"/>
</dbReference>
<gene>
    <name evidence="2" type="ORF">RRH01S_07_03080</name>
</gene>
<dbReference type="Proteomes" id="UP000026941">
    <property type="component" value="Unassembled WGS sequence"/>
</dbReference>
<evidence type="ECO:0000313" key="3">
    <source>
        <dbReference type="Proteomes" id="UP000026941"/>
    </source>
</evidence>
<accession>A0AA87U4X2</accession>
<dbReference type="RefSeq" id="WP_012652320.1">
    <property type="nucleotide sequence ID" value="NZ_BAYX01000007.1"/>
</dbReference>
<sequence>MQTYKIGFSAAAPLERAHAGLEPDQVPLGTINARPAQANIRGFIIHLDRARDRLPQVERLAAMLPVRSDIIQAVDASAFPDADIDLVYRRHLHTPRYPFEMSVGEIACFLSHRKAWAAIVEQGVDAGLVFEDDVEIDASFHAAFAAAQACLTPGAFIRFPFRMGKEHGECVLTHGQASVIQPGRVGLGMVAQLVSRDAAIRLLEATALFDRPVDTTVQMRWITGLSPLAVLPGGVHEISSQLGGSTIKSRKTVFEKLSREILRPLYRAKIAIRSRRSS</sequence>
<dbReference type="AlphaFoldDB" id="A0AA87U4X2"/>
<dbReference type="GeneID" id="86849523"/>
<dbReference type="EMBL" id="BAYX01000007">
    <property type="protein sequence ID" value="GAJ94106.1"/>
    <property type="molecule type" value="Genomic_DNA"/>
</dbReference>
<organism evidence="2 3">
    <name type="scientific">Rhizobium rhizogenes NBRC 13257</name>
    <dbReference type="NCBI Taxonomy" id="1220581"/>
    <lineage>
        <taxon>Bacteria</taxon>
        <taxon>Pseudomonadati</taxon>
        <taxon>Pseudomonadota</taxon>
        <taxon>Alphaproteobacteria</taxon>
        <taxon>Hyphomicrobiales</taxon>
        <taxon>Rhizobiaceae</taxon>
        <taxon>Rhizobium/Agrobacterium group</taxon>
        <taxon>Rhizobium</taxon>
    </lineage>
</organism>
<evidence type="ECO:0000313" key="2">
    <source>
        <dbReference type="EMBL" id="GAJ94106.1"/>
    </source>
</evidence>